<keyword evidence="2" id="KW-0472">Membrane</keyword>
<dbReference type="EMBL" id="SMAB01000005">
    <property type="protein sequence ID" value="TCS83357.1"/>
    <property type="molecule type" value="Genomic_DNA"/>
</dbReference>
<comment type="similarity">
    <text evidence="1">Belongs to the bacterial sugar transferase family.</text>
</comment>
<dbReference type="Proteomes" id="UP000295788">
    <property type="component" value="Unassembled WGS sequence"/>
</dbReference>
<dbReference type="InterPro" id="IPR003362">
    <property type="entry name" value="Bact_transf"/>
</dbReference>
<keyword evidence="2" id="KW-0812">Transmembrane</keyword>
<dbReference type="GO" id="GO:0016780">
    <property type="term" value="F:phosphotransferase activity, for other substituted phosphate groups"/>
    <property type="evidence" value="ECO:0007669"/>
    <property type="project" value="TreeGrafter"/>
</dbReference>
<evidence type="ECO:0000256" key="1">
    <source>
        <dbReference type="ARBA" id="ARBA00006464"/>
    </source>
</evidence>
<proteinExistence type="inferred from homology"/>
<comment type="caution">
    <text evidence="4">The sequence shown here is derived from an EMBL/GenBank/DDBJ whole genome shotgun (WGS) entry which is preliminary data.</text>
</comment>
<sequence length="221" mass="25857">MWPIPIKDRVMRMTTRTDSPSIITLFFKRLFDIVFSLLGLIGLSPVFLLIYLWIKFDSKGPAIFKQTRIGKNGKEFKIYKFRTMVVNAEKLGKQITVGNDQRITRSGKFLRKSKLDELPQLWNVLIGDMSFVGPRPEVPRYTALYNAEQKKVLTVRPGITDYASIKYRDENEILAKSDNPEKTYIEQIMVDKLKLNLKYIEEMSLWNDIKIIFRTLLKIVE</sequence>
<keyword evidence="5" id="KW-1185">Reference proteome</keyword>
<protein>
    <submittedName>
        <fullName evidence="4">Lipopolysaccharide/colanic/teichoic acid biosynthesis glycosyltransferase</fullName>
    </submittedName>
</protein>
<feature type="domain" description="Bacterial sugar transferase" evidence="3">
    <location>
        <begin position="28"/>
        <end position="220"/>
    </location>
</feature>
<evidence type="ECO:0000256" key="2">
    <source>
        <dbReference type="SAM" id="Phobius"/>
    </source>
</evidence>
<evidence type="ECO:0000313" key="5">
    <source>
        <dbReference type="Proteomes" id="UP000295788"/>
    </source>
</evidence>
<dbReference type="PANTHER" id="PTHR30576:SF20">
    <property type="entry name" value="QUINOVOSAMINEPHOSPHOTRANSFERAE-RELATED"/>
    <property type="match status" value="1"/>
</dbReference>
<dbReference type="Pfam" id="PF02397">
    <property type="entry name" value="Bac_transf"/>
    <property type="match status" value="1"/>
</dbReference>
<keyword evidence="2" id="KW-1133">Transmembrane helix</keyword>
<dbReference type="PANTHER" id="PTHR30576">
    <property type="entry name" value="COLANIC BIOSYNTHESIS UDP-GLUCOSE LIPID CARRIER TRANSFERASE"/>
    <property type="match status" value="1"/>
</dbReference>
<accession>A0A4R3KJ46</accession>
<dbReference type="AlphaFoldDB" id="A0A4R3KJ46"/>
<name>A0A4R3KJ46_9BACI</name>
<evidence type="ECO:0000259" key="3">
    <source>
        <dbReference type="Pfam" id="PF02397"/>
    </source>
</evidence>
<feature type="transmembrane region" description="Helical" evidence="2">
    <location>
        <begin position="33"/>
        <end position="54"/>
    </location>
</feature>
<gene>
    <name evidence="4" type="ORF">EDD72_10599</name>
</gene>
<reference evidence="4 5" key="1">
    <citation type="submission" date="2019-03" db="EMBL/GenBank/DDBJ databases">
        <title>Genomic Encyclopedia of Type Strains, Phase IV (KMG-IV): sequencing the most valuable type-strain genomes for metagenomic binning, comparative biology and taxonomic classification.</title>
        <authorList>
            <person name="Goeker M."/>
        </authorList>
    </citation>
    <scope>NUCLEOTIDE SEQUENCE [LARGE SCALE GENOMIC DNA]</scope>
    <source>
        <strain evidence="4 5">DSM 23802</strain>
    </source>
</reference>
<keyword evidence="4" id="KW-0808">Transferase</keyword>
<evidence type="ECO:0000313" key="4">
    <source>
        <dbReference type="EMBL" id="TCS83357.1"/>
    </source>
</evidence>
<organism evidence="4 5">
    <name type="scientific">Tepidibacillus fermentans</name>
    <dbReference type="NCBI Taxonomy" id="1281767"/>
    <lineage>
        <taxon>Bacteria</taxon>
        <taxon>Bacillati</taxon>
        <taxon>Bacillota</taxon>
        <taxon>Bacilli</taxon>
        <taxon>Bacillales</taxon>
        <taxon>Bacillaceae</taxon>
        <taxon>Tepidibacillus</taxon>
    </lineage>
</organism>